<feature type="non-terminal residue" evidence="1">
    <location>
        <position position="1"/>
    </location>
</feature>
<dbReference type="Proteomes" id="UP000008367">
    <property type="component" value="Unassembled WGS sequence"/>
</dbReference>
<accession>A0A454CW92</accession>
<organism evidence="1 2">
    <name type="scientific">Vibrio harveyi</name>
    <name type="common">Beneckea harveyi</name>
    <dbReference type="NCBI Taxonomy" id="669"/>
    <lineage>
        <taxon>Bacteria</taxon>
        <taxon>Pseudomonadati</taxon>
        <taxon>Pseudomonadota</taxon>
        <taxon>Gammaproteobacteria</taxon>
        <taxon>Vibrionales</taxon>
        <taxon>Vibrionaceae</taxon>
        <taxon>Vibrio</taxon>
    </lineage>
</organism>
<evidence type="ECO:0000313" key="2">
    <source>
        <dbReference type="Proteomes" id="UP000008367"/>
    </source>
</evidence>
<dbReference type="EMBL" id="AJSR01001557">
    <property type="protein sequence ID" value="EKM30641.1"/>
    <property type="molecule type" value="Genomic_DNA"/>
</dbReference>
<reference evidence="1 2" key="1">
    <citation type="submission" date="2012-10" db="EMBL/GenBank/DDBJ databases">
        <title>Genome sequence of Vibrio Cholerae HENC-02.</title>
        <authorList>
            <person name="Eppinger M."/>
            <person name="Hasan N.A."/>
            <person name="Sengamalay N."/>
            <person name="Hine E."/>
            <person name="Su Q."/>
            <person name="Daugherty S.C."/>
            <person name="Young S."/>
            <person name="Sadzewicz L."/>
            <person name="Tallon L."/>
            <person name="Cebula T.A."/>
            <person name="Ravel J."/>
            <person name="Colwell R.R."/>
        </authorList>
    </citation>
    <scope>NUCLEOTIDE SEQUENCE [LARGE SCALE GENOMIC DNA]</scope>
    <source>
        <strain evidence="1 2">HENC-02</strain>
    </source>
</reference>
<name>A0A454CW92_VIBHA</name>
<comment type="caution">
    <text evidence="1">The sequence shown here is derived from an EMBL/GenBank/DDBJ whole genome shotgun (WGS) entry which is preliminary data.</text>
</comment>
<sequence>PCRQSTLGTVV</sequence>
<evidence type="ECO:0000313" key="1">
    <source>
        <dbReference type="EMBL" id="EKM30641.1"/>
    </source>
</evidence>
<proteinExistence type="predicted"/>
<protein>
    <submittedName>
        <fullName evidence="1">Uncharacterized protein</fullName>
    </submittedName>
</protein>
<gene>
    <name evidence="1" type="ORF">VCHENC02_3643B</name>
</gene>